<evidence type="ECO:0000313" key="2">
    <source>
        <dbReference type="WBParaSite" id="mrna-Wban_02182"/>
    </source>
</evidence>
<dbReference type="AlphaFoldDB" id="A0AAF5PL06"/>
<dbReference type="WBParaSite" id="mrna-Wban_02182">
    <property type="protein sequence ID" value="mrna-Wban_02182"/>
    <property type="gene ID" value="Wban_02182"/>
</dbReference>
<accession>A0AAF5PL06</accession>
<sequence>MHQLERMNYDSVPIIRKKKTMGSRTIGSFGYKLSAMGSGFLSSHFSQQSVLKLPAIIVITDASMNMKSSLGKDLRQIGTKFFAFYMSNSTNRFESIKFADHANNKISDPNWNVFGTINESTFRFTIFAL</sequence>
<organism evidence="1 2">
    <name type="scientific">Wuchereria bancrofti</name>
    <dbReference type="NCBI Taxonomy" id="6293"/>
    <lineage>
        <taxon>Eukaryota</taxon>
        <taxon>Metazoa</taxon>
        <taxon>Ecdysozoa</taxon>
        <taxon>Nematoda</taxon>
        <taxon>Chromadorea</taxon>
        <taxon>Rhabditida</taxon>
        <taxon>Spirurina</taxon>
        <taxon>Spiruromorpha</taxon>
        <taxon>Filarioidea</taxon>
        <taxon>Onchocercidae</taxon>
        <taxon>Wuchereria</taxon>
    </lineage>
</organism>
<dbReference type="Proteomes" id="UP000093561">
    <property type="component" value="Unassembled WGS sequence"/>
</dbReference>
<reference evidence="2" key="3">
    <citation type="submission" date="2024-02" db="UniProtKB">
        <authorList>
            <consortium name="WormBaseParasite"/>
        </authorList>
    </citation>
    <scope>IDENTIFICATION</scope>
    <source>
        <strain evidence="2">pt0022</strain>
    </source>
</reference>
<reference evidence="1" key="1">
    <citation type="submission" date="2015-03" db="EMBL/GenBank/DDBJ databases">
        <title>Wuchereria bancrofti Genome Sequencing Papua New Guinea Strain.</title>
        <authorList>
            <person name="Small S.T."/>
            <person name="Serre D."/>
            <person name="Zimmerman P.A."/>
        </authorList>
    </citation>
    <scope>NUCLEOTIDE SEQUENCE [LARGE SCALE GENOMIC DNA]</scope>
    <source>
        <strain evidence="1">pt0022</strain>
    </source>
</reference>
<reference evidence="1" key="2">
    <citation type="journal article" date="2016" name="Mol. Ecol.">
        <title>Population genomics of the filarial nematode parasite Wuchereria bancrofti from mosquitoes.</title>
        <authorList>
            <person name="Small S.T."/>
            <person name="Reimer L.J."/>
            <person name="Tisch D.J."/>
            <person name="King C.L."/>
            <person name="Christensen B.M."/>
            <person name="Siba P.M."/>
            <person name="Kazura J.W."/>
            <person name="Serre D."/>
            <person name="Zimmerman P.A."/>
        </authorList>
    </citation>
    <scope>NUCLEOTIDE SEQUENCE</scope>
    <source>
        <strain evidence="1">pt0022</strain>
    </source>
</reference>
<proteinExistence type="predicted"/>
<evidence type="ECO:0000313" key="1">
    <source>
        <dbReference type="Proteomes" id="UP000093561"/>
    </source>
</evidence>
<name>A0AAF5PL06_WUCBA</name>
<protein>
    <submittedName>
        <fullName evidence="2">Uncharacterized protein</fullName>
    </submittedName>
</protein>